<name>A0AAV7NKC4_PLEWA</name>
<feature type="compositionally biased region" description="Basic residues" evidence="1">
    <location>
        <begin position="97"/>
        <end position="109"/>
    </location>
</feature>
<comment type="caution">
    <text evidence="2">The sequence shown here is derived from an EMBL/GenBank/DDBJ whole genome shotgun (WGS) entry which is preliminary data.</text>
</comment>
<dbReference type="AlphaFoldDB" id="A0AAV7NKC4"/>
<gene>
    <name evidence="2" type="ORF">NDU88_004677</name>
</gene>
<evidence type="ECO:0000313" key="2">
    <source>
        <dbReference type="EMBL" id="KAJ1116466.1"/>
    </source>
</evidence>
<proteinExistence type="predicted"/>
<dbReference type="EMBL" id="JANPWB010000012">
    <property type="protein sequence ID" value="KAJ1116466.1"/>
    <property type="molecule type" value="Genomic_DNA"/>
</dbReference>
<sequence length="109" mass="11725">MRGASYPRAGIAEGKEWEAGWCAMMPLGRMLRSQAQPPAGMTVRHVTRAGSVRAAPLSPFLHGLSVQRSLARPQLLVQAKALAVVGHRKSINGTPLHHSKGLPGRRHPP</sequence>
<reference evidence="2" key="1">
    <citation type="journal article" date="2022" name="bioRxiv">
        <title>Sequencing and chromosome-scale assembly of the giantPleurodeles waltlgenome.</title>
        <authorList>
            <person name="Brown T."/>
            <person name="Elewa A."/>
            <person name="Iarovenko S."/>
            <person name="Subramanian E."/>
            <person name="Araus A.J."/>
            <person name="Petzold A."/>
            <person name="Susuki M."/>
            <person name="Suzuki K.-i.T."/>
            <person name="Hayashi T."/>
            <person name="Toyoda A."/>
            <person name="Oliveira C."/>
            <person name="Osipova E."/>
            <person name="Leigh N.D."/>
            <person name="Simon A."/>
            <person name="Yun M.H."/>
        </authorList>
    </citation>
    <scope>NUCLEOTIDE SEQUENCE</scope>
    <source>
        <strain evidence="2">20211129_DDA</strain>
        <tissue evidence="2">Liver</tissue>
    </source>
</reference>
<organism evidence="2 3">
    <name type="scientific">Pleurodeles waltl</name>
    <name type="common">Iberian ribbed newt</name>
    <dbReference type="NCBI Taxonomy" id="8319"/>
    <lineage>
        <taxon>Eukaryota</taxon>
        <taxon>Metazoa</taxon>
        <taxon>Chordata</taxon>
        <taxon>Craniata</taxon>
        <taxon>Vertebrata</taxon>
        <taxon>Euteleostomi</taxon>
        <taxon>Amphibia</taxon>
        <taxon>Batrachia</taxon>
        <taxon>Caudata</taxon>
        <taxon>Salamandroidea</taxon>
        <taxon>Salamandridae</taxon>
        <taxon>Pleurodelinae</taxon>
        <taxon>Pleurodeles</taxon>
    </lineage>
</organism>
<keyword evidence="3" id="KW-1185">Reference proteome</keyword>
<protein>
    <submittedName>
        <fullName evidence="2">Uncharacterized protein</fullName>
    </submittedName>
</protein>
<evidence type="ECO:0000313" key="3">
    <source>
        <dbReference type="Proteomes" id="UP001066276"/>
    </source>
</evidence>
<evidence type="ECO:0000256" key="1">
    <source>
        <dbReference type="SAM" id="MobiDB-lite"/>
    </source>
</evidence>
<feature type="region of interest" description="Disordered" evidence="1">
    <location>
        <begin position="89"/>
        <end position="109"/>
    </location>
</feature>
<dbReference type="Proteomes" id="UP001066276">
    <property type="component" value="Chromosome 8"/>
</dbReference>
<accession>A0AAV7NKC4</accession>